<comment type="caution">
    <text evidence="2">The sequence shown here is derived from an EMBL/GenBank/DDBJ whole genome shotgun (WGS) entry which is preliminary data.</text>
</comment>
<reference evidence="2 3" key="1">
    <citation type="journal article" date="2021" name="Sci. Rep.">
        <title>The distribution of antibiotic resistance genes in chicken gut microbiota commensals.</title>
        <authorList>
            <person name="Juricova H."/>
            <person name="Matiasovicova J."/>
            <person name="Kubasova T."/>
            <person name="Cejkova D."/>
            <person name="Rychlik I."/>
        </authorList>
    </citation>
    <scope>NUCLEOTIDE SEQUENCE [LARGE SCALE GENOMIC DNA]</scope>
    <source>
        <strain evidence="2 3">An411</strain>
    </source>
</reference>
<dbReference type="PANTHER" id="PTHR16155">
    <property type="entry name" value="DED DOMAIN-CONTAINING PROTEIN"/>
    <property type="match status" value="1"/>
</dbReference>
<name>A0ABS2FTF8_9FIRM</name>
<dbReference type="RefSeq" id="WP_204802819.1">
    <property type="nucleotide sequence ID" value="NZ_JACSNX010000003.1"/>
</dbReference>
<dbReference type="InterPro" id="IPR057574">
    <property type="entry name" value="nSTAND_NTPase5_dom"/>
</dbReference>
<feature type="domain" description="Novel STAND NTPase 5" evidence="1">
    <location>
        <begin position="497"/>
        <end position="638"/>
    </location>
</feature>
<evidence type="ECO:0000313" key="3">
    <source>
        <dbReference type="Proteomes" id="UP000719500"/>
    </source>
</evidence>
<evidence type="ECO:0000313" key="2">
    <source>
        <dbReference type="EMBL" id="MBM6850630.1"/>
    </source>
</evidence>
<keyword evidence="3" id="KW-1185">Reference proteome</keyword>
<organism evidence="2 3">
    <name type="scientific">Oscillibacter valericigenes</name>
    <dbReference type="NCBI Taxonomy" id="351091"/>
    <lineage>
        <taxon>Bacteria</taxon>
        <taxon>Bacillati</taxon>
        <taxon>Bacillota</taxon>
        <taxon>Clostridia</taxon>
        <taxon>Eubacteriales</taxon>
        <taxon>Oscillospiraceae</taxon>
        <taxon>Oscillibacter</taxon>
    </lineage>
</organism>
<protein>
    <recommendedName>
        <fullName evidence="1">Novel STAND NTPase 5 domain-containing protein</fullName>
    </recommendedName>
</protein>
<dbReference type="EMBL" id="JACSNX010000003">
    <property type="protein sequence ID" value="MBM6850630.1"/>
    <property type="molecule type" value="Genomic_DNA"/>
</dbReference>
<dbReference type="Pfam" id="PF25199">
    <property type="entry name" value="nSTAND_NTPase5"/>
    <property type="match status" value="1"/>
</dbReference>
<proteinExistence type="predicted"/>
<gene>
    <name evidence="2" type="ORF">H9X91_04150</name>
</gene>
<dbReference type="Proteomes" id="UP000719500">
    <property type="component" value="Unassembled WGS sequence"/>
</dbReference>
<dbReference type="PANTHER" id="PTHR16155:SF19">
    <property type="entry name" value="DED DOMAIN-CONTAINING PROTEIN"/>
    <property type="match status" value="1"/>
</dbReference>
<sequence>MRAFCHELEQGRHHSQLSKYHQTVQAIATWYKESYQQYEKMLQTELGIQLMSDKLQENLDLGSFTDDLSYTFGAKLAYFSVSDTLVKLLLSCFSYGRSQQFLSAHGISGLPTTCPWLKDSSNELYLTEILAKVLRDEGIDYSFDLAALLTDRRQRNSITHASARERCLSAIRVYNSIRTMLIFLDDAYNNDLPTFSFSTGQELECSTTMNFDALLAAPCSFNFEDSTTILIVGSVHDVRADLRQAVANLAWDLVIDYDGYSDCGGLLSSIEHNQLQSEILTYPIACGNQIISRGMTLWYRCGEYQIPSFFPPSSSIQIGSYTYFHKSSHYPPNNKGQLTERNKQLNLGAILEKLLDKANRLDRPINIIAAIDDEQVVRQILEACERVRIDDYFLTAIGVSSLDTRSICMDRFAGDKDDMEQHFMYCPVPVVSFYQSVADHKAALRSRIKLSTDFSVPGGEGKVVLSENDRNNITPYFDILFDGCEQVDKQSGDKQKQDFYRGNQASWHVIANHYAVSLKKDSDYKKILQKIRTTLGITQQKPQQRLLFLRHKAGLGGSTMVRQLGWDLHRDYTVLHARYYEPNHVKQLIENLYDNILQKAPIVILADDTLPSLRGLCDDICRTDRRCILIIACRESNYILQEYPDAQREYFSVLQDRVIPELQTHFRSESPLLQSELQIRDNEFNQRVSSSLRTPFIIGLYYMEKEFNIDSYVKKALDGCTEHRYAEIVACIALCDQYNSKMVPISLVKSALSLKAKDNFLSLVPAAATVISQSSIDAEVPTYHFTHSLLSRRYLEMYCEKFYHSDDQRDMLFDLAKRMIDFTGQMVKNSTLQELHLDILITILIQNKKTITANDLNISALLHDIGMKERQRQLLLYLAETFQDRADEIQQVTIQKHDPCLNRIDRLVLRLTAHAYAHLGRMYSRLEKNPTAAEENFKHAIYYMPDDDPNIYHMAGTSLLDKLKQQWDKDIDLPKEELGQKYSLYELDIKLASERFDYSCHYGSPDYGFPSKLDLLFSYLQFVYRTKNITSITNLSRLSPAQQRLRLSFMETLEEAKTLDELDEPARVRIRDYENRFFSDIAFGNYGKTIEYYQNLVDRLRSTSTNNSIGDWEISLKGLIYARIGMARSKVKKDQEGTHNIRSIFSEVSNPQALQDNISELLDQPQNELRYNQYMTRSTLYYYWMQLAKITDCPVETALIRAKQWMEMEESFQQGGNKNPDPYYYLRSLYYLQAREGSQQALLDAKAMDRKIDQLASDSRFDLRKGNIRLIRDIFVEGKGMSQLFDVSFCRTEEDMFYAMAHAKVRPIELQGHIDTFLNRSNASVTVYSPDCWSSMDVRVEIGRGVQNSLTENQQGHKVIFYAGCSTTHVCALSNTLKDLTSKEVFDAAEKLTAISHTHSSGKKGKLHSRS</sequence>
<evidence type="ECO:0000259" key="1">
    <source>
        <dbReference type="Pfam" id="PF25199"/>
    </source>
</evidence>
<accession>A0ABS2FTF8</accession>